<sequence length="145" mass="16269">MAMPMQVSLDEILSMLLARVDGLALSDENSKSKFNIITRILYKKGIITDQDVIDSIREEHRMLKSLGLIAEEPEEDVVESIAANILQWIKGDVDALKKGMEEYEKKMQEAMNRQNQKPKIDVASPAVLQQLDRMGGKQGGSKLIL</sequence>
<proteinExistence type="predicted"/>
<reference evidence="1" key="1">
    <citation type="submission" date="2019-08" db="EMBL/GenBank/DDBJ databases">
        <authorList>
            <person name="Kucharzyk K."/>
            <person name="Murdoch R.W."/>
            <person name="Higgins S."/>
            <person name="Loffler F."/>
        </authorList>
    </citation>
    <scope>NUCLEOTIDE SEQUENCE</scope>
</reference>
<gene>
    <name evidence="1" type="ORF">SDC9_41831</name>
</gene>
<dbReference type="AlphaFoldDB" id="A0A644VW56"/>
<dbReference type="EMBL" id="VSSQ01000476">
    <property type="protein sequence ID" value="MPL95659.1"/>
    <property type="molecule type" value="Genomic_DNA"/>
</dbReference>
<accession>A0A644VW56</accession>
<protein>
    <submittedName>
        <fullName evidence="1">Uncharacterized protein</fullName>
    </submittedName>
</protein>
<evidence type="ECO:0000313" key="1">
    <source>
        <dbReference type="EMBL" id="MPL95659.1"/>
    </source>
</evidence>
<name>A0A644VW56_9ZZZZ</name>
<comment type="caution">
    <text evidence="1">The sequence shown here is derived from an EMBL/GenBank/DDBJ whole genome shotgun (WGS) entry which is preliminary data.</text>
</comment>
<organism evidence="1">
    <name type="scientific">bioreactor metagenome</name>
    <dbReference type="NCBI Taxonomy" id="1076179"/>
    <lineage>
        <taxon>unclassified sequences</taxon>
        <taxon>metagenomes</taxon>
        <taxon>ecological metagenomes</taxon>
    </lineage>
</organism>